<dbReference type="EMBL" id="AZFH01000031">
    <property type="protein sequence ID" value="KRL81793.1"/>
    <property type="molecule type" value="Genomic_DNA"/>
</dbReference>
<evidence type="ECO:0008006" key="3">
    <source>
        <dbReference type="Google" id="ProtNLM"/>
    </source>
</evidence>
<comment type="caution">
    <text evidence="1">The sequence shown here is derived from an EMBL/GenBank/DDBJ whole genome shotgun (WGS) entry which is preliminary data.</text>
</comment>
<accession>A0A0R1TK99</accession>
<dbReference type="RefSeq" id="WP_025021022.1">
    <property type="nucleotide sequence ID" value="NZ_AZFH01000031.1"/>
</dbReference>
<evidence type="ECO:0000313" key="2">
    <source>
        <dbReference type="Proteomes" id="UP000051048"/>
    </source>
</evidence>
<dbReference type="STRING" id="1423740.FC36_GL001387"/>
<sequence>MLLFDEKVNLKATAQKVDDFFTSDYGRLKRMASITTIKATSFGEKVSSGKREELADKYNKAVWARNVLEAVEDSIMACDEKSKLILELKYKKHYRIWQIYQRLGYSESGYNKLRVIACNQFADAFEALAEPLLEEKSDLHVYEK</sequence>
<dbReference type="OrthoDB" id="2305172at2"/>
<reference evidence="1 2" key="1">
    <citation type="journal article" date="2015" name="Genome Announc.">
        <title>Expanding the biotechnology potential of lactobacilli through comparative genomics of 213 strains and associated genera.</title>
        <authorList>
            <person name="Sun Z."/>
            <person name="Harris H.M."/>
            <person name="McCann A."/>
            <person name="Guo C."/>
            <person name="Argimon S."/>
            <person name="Zhang W."/>
            <person name="Yang X."/>
            <person name="Jeffery I.B."/>
            <person name="Cooney J.C."/>
            <person name="Kagawa T.F."/>
            <person name="Liu W."/>
            <person name="Song Y."/>
            <person name="Salvetti E."/>
            <person name="Wrobel A."/>
            <person name="Rasinkangas P."/>
            <person name="Parkhill J."/>
            <person name="Rea M.C."/>
            <person name="O'Sullivan O."/>
            <person name="Ritari J."/>
            <person name="Douillard F.P."/>
            <person name="Paul Ross R."/>
            <person name="Yang R."/>
            <person name="Briner A.E."/>
            <person name="Felis G.E."/>
            <person name="de Vos W.M."/>
            <person name="Barrangou R."/>
            <person name="Klaenhammer T.R."/>
            <person name="Caufield P.W."/>
            <person name="Cui Y."/>
            <person name="Zhang H."/>
            <person name="O'Toole P.W."/>
        </authorList>
    </citation>
    <scope>NUCLEOTIDE SEQUENCE [LARGE SCALE GENOMIC DNA]</scope>
    <source>
        <strain evidence="1 2">DSM 15833</strain>
    </source>
</reference>
<gene>
    <name evidence="1" type="ORF">FC36_GL001387</name>
</gene>
<dbReference type="Proteomes" id="UP000051048">
    <property type="component" value="Unassembled WGS sequence"/>
</dbReference>
<dbReference type="PATRIC" id="fig|1423740.3.peg.1496"/>
<dbReference type="NCBIfam" id="TIGR01637">
    <property type="entry name" value="phage_arpU"/>
    <property type="match status" value="1"/>
</dbReference>
<dbReference type="InterPro" id="IPR006524">
    <property type="entry name" value="ArpU-like"/>
</dbReference>
<organism evidence="1 2">
    <name type="scientific">Ligilactobacillus equi DSM 15833 = JCM 10991</name>
    <dbReference type="NCBI Taxonomy" id="1423740"/>
    <lineage>
        <taxon>Bacteria</taxon>
        <taxon>Bacillati</taxon>
        <taxon>Bacillota</taxon>
        <taxon>Bacilli</taxon>
        <taxon>Lactobacillales</taxon>
        <taxon>Lactobacillaceae</taxon>
        <taxon>Ligilactobacillus</taxon>
    </lineage>
</organism>
<name>A0A0R1TK99_9LACO</name>
<dbReference type="AlphaFoldDB" id="A0A0R1TK99"/>
<evidence type="ECO:0000313" key="1">
    <source>
        <dbReference type="EMBL" id="KRL81793.1"/>
    </source>
</evidence>
<proteinExistence type="predicted"/>
<protein>
    <recommendedName>
        <fullName evidence="3">Phage transcriptional regulator, ArpU family</fullName>
    </recommendedName>
</protein>